<feature type="transmembrane region" description="Helical" evidence="1">
    <location>
        <begin position="29"/>
        <end position="46"/>
    </location>
</feature>
<dbReference type="AlphaFoldDB" id="A0A915YER8"/>
<feature type="transmembrane region" description="Helical" evidence="1">
    <location>
        <begin position="152"/>
        <end position="174"/>
    </location>
</feature>
<feature type="transmembrane region" description="Helical" evidence="1">
    <location>
        <begin position="400"/>
        <end position="422"/>
    </location>
</feature>
<protein>
    <recommendedName>
        <fullName evidence="4">DUF2029 domain-containing protein</fullName>
    </recommendedName>
</protein>
<dbReference type="Pfam" id="PF26314">
    <property type="entry name" value="MptA_B_family"/>
    <property type="match status" value="1"/>
</dbReference>
<feature type="transmembrane region" description="Helical" evidence="1">
    <location>
        <begin position="260"/>
        <end position="279"/>
    </location>
</feature>
<evidence type="ECO:0008006" key="4">
    <source>
        <dbReference type="Google" id="ProtNLM"/>
    </source>
</evidence>
<dbReference type="RefSeq" id="WP_264792811.1">
    <property type="nucleotide sequence ID" value="NZ_AP026867.1"/>
</dbReference>
<accession>A0A915YER8</accession>
<feature type="transmembrane region" description="Helical" evidence="1">
    <location>
        <begin position="181"/>
        <end position="199"/>
    </location>
</feature>
<evidence type="ECO:0000313" key="3">
    <source>
        <dbReference type="Proteomes" id="UP001060919"/>
    </source>
</evidence>
<keyword evidence="1" id="KW-1133">Transmembrane helix</keyword>
<feature type="transmembrane region" description="Helical" evidence="1">
    <location>
        <begin position="371"/>
        <end position="394"/>
    </location>
</feature>
<feature type="transmembrane region" description="Helical" evidence="1">
    <location>
        <begin position="434"/>
        <end position="451"/>
    </location>
</feature>
<dbReference type="EMBL" id="AP026867">
    <property type="protein sequence ID" value="BDS11656.1"/>
    <property type="molecule type" value="Genomic_DNA"/>
</dbReference>
<feature type="transmembrane region" description="Helical" evidence="1">
    <location>
        <begin position="5"/>
        <end position="23"/>
    </location>
</feature>
<feature type="transmembrane region" description="Helical" evidence="1">
    <location>
        <begin position="205"/>
        <end position="223"/>
    </location>
</feature>
<dbReference type="KEGG" id="aup:AsAng_0023700"/>
<gene>
    <name evidence="2" type="ORF">AsAng_0023700</name>
</gene>
<feature type="transmembrane region" description="Helical" evidence="1">
    <location>
        <begin position="230"/>
        <end position="248"/>
    </location>
</feature>
<feature type="transmembrane region" description="Helical" evidence="1">
    <location>
        <begin position="58"/>
        <end position="75"/>
    </location>
</feature>
<keyword evidence="3" id="KW-1185">Reference proteome</keyword>
<evidence type="ECO:0000313" key="2">
    <source>
        <dbReference type="EMBL" id="BDS11656.1"/>
    </source>
</evidence>
<keyword evidence="1" id="KW-0472">Membrane</keyword>
<name>A0A915YER8_9BACT</name>
<organism evidence="2 3">
    <name type="scientific">Aureispira anguillae</name>
    <dbReference type="NCBI Taxonomy" id="2864201"/>
    <lineage>
        <taxon>Bacteria</taxon>
        <taxon>Pseudomonadati</taxon>
        <taxon>Bacteroidota</taxon>
        <taxon>Saprospiria</taxon>
        <taxon>Saprospirales</taxon>
        <taxon>Saprospiraceae</taxon>
        <taxon>Aureispira</taxon>
    </lineage>
</organism>
<reference evidence="2" key="1">
    <citation type="submission" date="2022-09" db="EMBL/GenBank/DDBJ databases">
        <title>Aureispira anguillicida sp. nov., isolated from Leptocephalus of Japanese eel Anguilla japonica.</title>
        <authorList>
            <person name="Yuasa K."/>
            <person name="Mekata T."/>
            <person name="Ikunari K."/>
        </authorList>
    </citation>
    <scope>NUCLEOTIDE SEQUENCE</scope>
    <source>
        <strain evidence="2">EL160426</strain>
    </source>
</reference>
<sequence>MKTNYILFIGSIVAYAIIGYLIPRTSFEPFAGLYLLLFGGYFYWCYHAPKLFKPLKINYFIAAALAFRGVFLLASPELSDDFWRYLWDGRLLSSGLNPYQFLPSELVDTAVYKEAYLGQLYEHLNSPDFYSVYPPVTQFFFAAASFLCLDNVWASLIILSALVLCLEAGTILLLTKVLEHLKQPIYLAFFYAFNPLVIIELSGNLHTESIMIFFLTLSIYWLLKEQLGYSALSFALAVGAKLLPLMFMPLLLHRLWFKKGVFYCGVVGIVNLGLFCLFFDLGLLQKIKTSMGLYFAHFEFNASVYYALRYGLINEYWQWWEYHDYFRGIGPIENLLRLDLYVLLRKSLPIVDLVLIILLSIRKGIRQSTHYFLGSFLFIYSIHFFLATTIHPWYLSTLVLFSVFTAYRYALLWTALAGLTYISYQGGHFAENSWVIGIEYLLVFGMLIWELRNQRPIEEVL</sequence>
<evidence type="ECO:0000256" key="1">
    <source>
        <dbReference type="SAM" id="Phobius"/>
    </source>
</evidence>
<dbReference type="Proteomes" id="UP001060919">
    <property type="component" value="Chromosome"/>
</dbReference>
<proteinExistence type="predicted"/>
<keyword evidence="1" id="KW-0812">Transmembrane</keyword>